<dbReference type="InterPro" id="IPR008928">
    <property type="entry name" value="6-hairpin_glycosidase_sf"/>
</dbReference>
<dbReference type="Gene3D" id="1.50.10.10">
    <property type="match status" value="1"/>
</dbReference>
<accession>A0A1R1EU23</accession>
<evidence type="ECO:0000313" key="3">
    <source>
        <dbReference type="Proteomes" id="UP000187172"/>
    </source>
</evidence>
<proteinExistence type="predicted"/>
<gene>
    <name evidence="2" type="ORF">BK138_11450</name>
</gene>
<organism evidence="2 3">
    <name type="scientific">Paenibacillus rhizosphaerae</name>
    <dbReference type="NCBI Taxonomy" id="297318"/>
    <lineage>
        <taxon>Bacteria</taxon>
        <taxon>Bacillati</taxon>
        <taxon>Bacillota</taxon>
        <taxon>Bacilli</taxon>
        <taxon>Bacillales</taxon>
        <taxon>Paenibacillaceae</taxon>
        <taxon>Paenibacillus</taxon>
    </lineage>
</organism>
<evidence type="ECO:0000259" key="1">
    <source>
        <dbReference type="Pfam" id="PF17389"/>
    </source>
</evidence>
<dbReference type="InterPro" id="IPR012341">
    <property type="entry name" value="6hp_glycosidase-like_sf"/>
</dbReference>
<dbReference type="AlphaFoldDB" id="A0A1R1EU23"/>
<dbReference type="SUPFAM" id="SSF48208">
    <property type="entry name" value="Six-hairpin glycosidases"/>
    <property type="match status" value="1"/>
</dbReference>
<protein>
    <submittedName>
        <fullName evidence="2">Glycogen debranching protein</fullName>
    </submittedName>
</protein>
<dbReference type="Proteomes" id="UP000187172">
    <property type="component" value="Unassembled WGS sequence"/>
</dbReference>
<dbReference type="STRING" id="297318.BK138_11450"/>
<dbReference type="Pfam" id="PF17389">
    <property type="entry name" value="Bac_rhamnosid6H"/>
    <property type="match status" value="1"/>
</dbReference>
<keyword evidence="3" id="KW-1185">Reference proteome</keyword>
<sequence length="733" mass="82243">MIKQSSRHPFPIYLTAGEYIKAVGTQDGYFPDFGHHVAGEMGGVWLHPIKLLDGFWLRLTDHRRNISVWSKADEFINHPWGAEFRYDHGLGHIPVSMKRVQFAPDEEKGMVVRYEIVNYAAEETVLELEMLFRSDLRPVWFSEQIGIEDGEEDRFEAVSESALIAKDSGSEWYVMVGAEMPGIGPVQMTTDRALFGPERTAGGGSGASLTASLKLDPGETFAFHAFIAGSYTSRDECIATFDRLKQEHERLFEQKLRLLESIDQKSKLIIEGEDELNEIFSWTKWNTQWLVQKVDFIGRGLTAGSPHYPWWFGCDNSYTVQGLAAMGDFRLAKDTVDILRSISQEANGNGRIVHEITTMGVVANPGNTQETAHFITMIWDLFTWTGDLEMLRENYNICVQGMDWLLHEMDPDGDLFPSGYGIIEISGLNMELIDTAVYSAQAAGALASMSVALGERQRAEAYEALADRMKKAINRVYWSEEEGLYADAVAPKSDIVPKVDHLVSVAEKHGVQGYRDVLNRVLGRVQDEQEDRGWLLNKNWVIVTPMETGIAEREKAVRALGNMRTEEFIGPYGTYLSGVYRTETMTISTGVHAVAEAVYGFADESLDLLRRMMRTFSMALPGSMNEMSPDYGCAVQAWTLYAMAVPLIRHFFGVKPHAHLNTVHIAPLIPSVWNGKKMTLQQLHIGQAVIDLELRSEAGRLHADIANPGGLKVILEWAGQTVIRDEPHIRMTL</sequence>
<evidence type="ECO:0000313" key="2">
    <source>
        <dbReference type="EMBL" id="OMF55307.1"/>
    </source>
</evidence>
<dbReference type="RefSeq" id="WP_076169702.1">
    <property type="nucleotide sequence ID" value="NZ_MRTP01000002.1"/>
</dbReference>
<comment type="caution">
    <text evidence="2">The sequence shown here is derived from an EMBL/GenBank/DDBJ whole genome shotgun (WGS) entry which is preliminary data.</text>
</comment>
<name>A0A1R1EU23_9BACL</name>
<feature type="domain" description="Alpha-L-rhamnosidase six-hairpin glycosidase" evidence="1">
    <location>
        <begin position="337"/>
        <end position="489"/>
    </location>
</feature>
<reference evidence="2 3" key="1">
    <citation type="submission" date="2016-11" db="EMBL/GenBank/DDBJ databases">
        <title>Paenibacillus species isolates.</title>
        <authorList>
            <person name="Beno S.M."/>
        </authorList>
    </citation>
    <scope>NUCLEOTIDE SEQUENCE [LARGE SCALE GENOMIC DNA]</scope>
    <source>
        <strain evidence="2 3">FSL R5-0378</strain>
    </source>
</reference>
<dbReference type="GO" id="GO:0005975">
    <property type="term" value="P:carbohydrate metabolic process"/>
    <property type="evidence" value="ECO:0007669"/>
    <property type="project" value="InterPro"/>
</dbReference>
<dbReference type="InterPro" id="IPR035396">
    <property type="entry name" value="Bac_rhamnosid6H"/>
</dbReference>
<dbReference type="EMBL" id="MRTP01000002">
    <property type="protein sequence ID" value="OMF55307.1"/>
    <property type="molecule type" value="Genomic_DNA"/>
</dbReference>